<dbReference type="PANTHER" id="PTHR43884:SF20">
    <property type="entry name" value="ACYL-COA DEHYDROGENASE FADE28"/>
    <property type="match status" value="1"/>
</dbReference>
<evidence type="ECO:0000313" key="8">
    <source>
        <dbReference type="Proteomes" id="UP000093795"/>
    </source>
</evidence>
<reference evidence="7 8" key="1">
    <citation type="submission" date="2016-06" db="EMBL/GenBank/DDBJ databases">
        <authorList>
            <person name="Kjaerup R.B."/>
            <person name="Dalgaard T.S."/>
            <person name="Juul-Madsen H.R."/>
        </authorList>
    </citation>
    <scope>NUCLEOTIDE SEQUENCE [LARGE SCALE GENOMIC DNA]</scope>
    <source>
        <strain evidence="7 8">1081914.2</strain>
    </source>
</reference>
<dbReference type="Gene3D" id="1.10.540.10">
    <property type="entry name" value="Acyl-CoA dehydrogenase/oxidase, N-terminal domain"/>
    <property type="match status" value="1"/>
</dbReference>
<dbReference type="PANTHER" id="PTHR43884">
    <property type="entry name" value="ACYL-COA DEHYDROGENASE"/>
    <property type="match status" value="1"/>
</dbReference>
<keyword evidence="4" id="KW-0274">FAD</keyword>
<comment type="caution">
    <text evidence="7">The sequence shown here is derived from an EMBL/GenBank/DDBJ whole genome shotgun (WGS) entry which is preliminary data.</text>
</comment>
<evidence type="ECO:0000313" key="7">
    <source>
        <dbReference type="EMBL" id="OBI79607.1"/>
    </source>
</evidence>
<feature type="domain" description="Acyl-CoA dehydrogenase/oxidase C-terminal" evidence="6">
    <location>
        <begin position="194"/>
        <end position="326"/>
    </location>
</feature>
<dbReference type="InterPro" id="IPR037069">
    <property type="entry name" value="AcylCoA_DH/ox_N_sf"/>
</dbReference>
<dbReference type="InterPro" id="IPR036250">
    <property type="entry name" value="AcylCo_DH-like_C"/>
</dbReference>
<dbReference type="RefSeq" id="WP_065122286.1">
    <property type="nucleotide sequence ID" value="NZ_LZKQ01000224.1"/>
</dbReference>
<comment type="similarity">
    <text evidence="2">Belongs to the acyl-CoA dehydrogenase family.</text>
</comment>
<dbReference type="OrthoDB" id="8677713at2"/>
<dbReference type="GO" id="GO:0003995">
    <property type="term" value="F:acyl-CoA dehydrogenase activity"/>
    <property type="evidence" value="ECO:0007669"/>
    <property type="project" value="TreeGrafter"/>
</dbReference>
<proteinExistence type="inferred from homology"/>
<dbReference type="EMBL" id="LZKQ01000224">
    <property type="protein sequence ID" value="OBI79607.1"/>
    <property type="molecule type" value="Genomic_DNA"/>
</dbReference>
<dbReference type="Gene3D" id="1.20.140.10">
    <property type="entry name" value="Butyryl-CoA Dehydrogenase, subunit A, domain 3"/>
    <property type="match status" value="1"/>
</dbReference>
<keyword evidence="5" id="KW-0560">Oxidoreductase</keyword>
<evidence type="ECO:0000256" key="1">
    <source>
        <dbReference type="ARBA" id="ARBA00001974"/>
    </source>
</evidence>
<accession>A0A1A3BZU8</accession>
<sequence>MLLELDDDQRLWRQTVEEAVAKQCPPSLVRAVAQGSDDDVGLWRWYRDEGWTDLRGAESFVELALVLEELGRATDPTPFLATTTQFAPLVGDRLDPQTAGAAVYSGVSARRKGAGWVLDGVSRFVLDADRAQHVAVVTEAGVFVADCGRVTARRAAVFDPVLHVVDLLFDGVEVSEGDRIVIDAERARHIAVAGMAIHTVGACQRILDMVLQHVKERHQFGVPIGSFQAIQHKAADMYVLIARARALAYFAALTIAIDDPRRRLVSSMAKAAAGEAQSHVVRHGMQSFGAMGLTWENDLQFAVKRAKAGELMLGSAAEHRAIIAREYRAADF</sequence>
<dbReference type="Pfam" id="PF00441">
    <property type="entry name" value="Acyl-CoA_dh_1"/>
    <property type="match status" value="1"/>
</dbReference>
<dbReference type="Proteomes" id="UP000093795">
    <property type="component" value="Unassembled WGS sequence"/>
</dbReference>
<protein>
    <submittedName>
        <fullName evidence="7">Acyl-CoA dehydrogenase</fullName>
    </submittedName>
</protein>
<evidence type="ECO:0000259" key="6">
    <source>
        <dbReference type="Pfam" id="PF00441"/>
    </source>
</evidence>
<dbReference type="SUPFAM" id="SSF47203">
    <property type="entry name" value="Acyl-CoA dehydrogenase C-terminal domain-like"/>
    <property type="match status" value="1"/>
</dbReference>
<dbReference type="AlphaFoldDB" id="A0A1A3BZU8"/>
<evidence type="ECO:0000256" key="4">
    <source>
        <dbReference type="ARBA" id="ARBA00022827"/>
    </source>
</evidence>
<dbReference type="SUPFAM" id="SSF56645">
    <property type="entry name" value="Acyl-CoA dehydrogenase NM domain-like"/>
    <property type="match status" value="1"/>
</dbReference>
<gene>
    <name evidence="7" type="ORF">A9X01_02260</name>
</gene>
<comment type="cofactor">
    <cofactor evidence="1">
        <name>FAD</name>
        <dbReference type="ChEBI" id="CHEBI:57692"/>
    </cofactor>
</comment>
<organism evidence="7 8">
    <name type="scientific">Mycobacterium asiaticum</name>
    <dbReference type="NCBI Taxonomy" id="1790"/>
    <lineage>
        <taxon>Bacteria</taxon>
        <taxon>Bacillati</taxon>
        <taxon>Actinomycetota</taxon>
        <taxon>Actinomycetes</taxon>
        <taxon>Mycobacteriales</taxon>
        <taxon>Mycobacteriaceae</taxon>
        <taxon>Mycobacterium</taxon>
    </lineage>
</organism>
<evidence type="ECO:0000256" key="5">
    <source>
        <dbReference type="ARBA" id="ARBA00023002"/>
    </source>
</evidence>
<dbReference type="InterPro" id="IPR009075">
    <property type="entry name" value="AcylCo_DH/oxidase_C"/>
</dbReference>
<evidence type="ECO:0000256" key="3">
    <source>
        <dbReference type="ARBA" id="ARBA00022630"/>
    </source>
</evidence>
<keyword evidence="3" id="KW-0285">Flavoprotein</keyword>
<dbReference type="CDD" id="cd00567">
    <property type="entry name" value="ACAD"/>
    <property type="match status" value="1"/>
</dbReference>
<name>A0A1A3BZU8_MYCAS</name>
<dbReference type="InterPro" id="IPR009100">
    <property type="entry name" value="AcylCoA_DH/oxidase_NM_dom_sf"/>
</dbReference>
<dbReference type="GO" id="GO:0050660">
    <property type="term" value="F:flavin adenine dinucleotide binding"/>
    <property type="evidence" value="ECO:0007669"/>
    <property type="project" value="InterPro"/>
</dbReference>
<evidence type="ECO:0000256" key="2">
    <source>
        <dbReference type="ARBA" id="ARBA00009347"/>
    </source>
</evidence>